<dbReference type="Pfam" id="PF00990">
    <property type="entry name" value="GGDEF"/>
    <property type="match status" value="1"/>
</dbReference>
<dbReference type="Pfam" id="PF00563">
    <property type="entry name" value="EAL"/>
    <property type="match status" value="1"/>
</dbReference>
<dbReference type="SMART" id="SM00091">
    <property type="entry name" value="PAS"/>
    <property type="match status" value="3"/>
</dbReference>
<dbReference type="InterPro" id="IPR001610">
    <property type="entry name" value="PAC"/>
</dbReference>
<dbReference type="PROSITE" id="PS50112">
    <property type="entry name" value="PAS"/>
    <property type="match status" value="2"/>
</dbReference>
<feature type="domain" description="GGDEF" evidence="4">
    <location>
        <begin position="435"/>
        <end position="569"/>
    </location>
</feature>
<dbReference type="Gene3D" id="3.30.450.20">
    <property type="entry name" value="PAS domain"/>
    <property type="match status" value="3"/>
</dbReference>
<feature type="domain" description="PAC" evidence="2">
    <location>
        <begin position="97"/>
        <end position="150"/>
    </location>
</feature>
<dbReference type="SUPFAM" id="SSF55073">
    <property type="entry name" value="Nucleotide cyclase"/>
    <property type="match status" value="1"/>
</dbReference>
<dbReference type="SMART" id="SM00086">
    <property type="entry name" value="PAC"/>
    <property type="match status" value="3"/>
</dbReference>
<dbReference type="PANTHER" id="PTHR44757">
    <property type="entry name" value="DIGUANYLATE CYCLASE DGCP"/>
    <property type="match status" value="1"/>
</dbReference>
<dbReference type="InterPro" id="IPR000160">
    <property type="entry name" value="GGDEF_dom"/>
</dbReference>
<evidence type="ECO:0000313" key="5">
    <source>
        <dbReference type="EMBL" id="MFC5771851.1"/>
    </source>
</evidence>
<dbReference type="SUPFAM" id="SSF141868">
    <property type="entry name" value="EAL domain-like"/>
    <property type="match status" value="1"/>
</dbReference>
<dbReference type="PROSITE" id="PS50887">
    <property type="entry name" value="GGDEF"/>
    <property type="match status" value="1"/>
</dbReference>
<dbReference type="PANTHER" id="PTHR44757:SF2">
    <property type="entry name" value="BIOFILM ARCHITECTURE MAINTENANCE PROTEIN MBAA"/>
    <property type="match status" value="1"/>
</dbReference>
<dbReference type="InterPro" id="IPR035965">
    <property type="entry name" value="PAS-like_dom_sf"/>
</dbReference>
<dbReference type="CDD" id="cd00130">
    <property type="entry name" value="PAS"/>
    <property type="match status" value="3"/>
</dbReference>
<dbReference type="NCBIfam" id="TIGR00229">
    <property type="entry name" value="sensory_box"/>
    <property type="match status" value="2"/>
</dbReference>
<dbReference type="SUPFAM" id="SSF55785">
    <property type="entry name" value="PYP-like sensor domain (PAS domain)"/>
    <property type="match status" value="3"/>
</dbReference>
<dbReference type="SMART" id="SM00052">
    <property type="entry name" value="EAL"/>
    <property type="match status" value="1"/>
</dbReference>
<sequence length="836" mass="95086">MPRSLPAPWDAPPLHELPDDYRLSALQIHGAGIGTWAWNVQTGEIRIADEWARTVGYTLAELEPATITLWESLAHPDDLAESGRQLKRHWRGKTDRYECECRLRHKDGHWVWVLDRGRLLSRDEGGRPQWMFGAHTDLTRQKAAEAERDQILERFRRLATHLPGSLYQYRLRPDGSSHFPYATDTIELIYGCTPADVADDAAPVFAVIHPDDRDRVRAGIAESAVRLGVRRDRYRVLHPTRGEIWIDGVSTPERLADGSTLWHGFLLDATEAERQRAKLKLTAKVFSSTQEGVMITDPNARILEVNEAFCRLTGYRAEEAIGQRASLLKSGRQGPDFYRALWSDLRLKGRWRGEIWNRRKNGEIYPELLSIDAVLDELGQPENYIGVFRDITEVKQHQYELDRATYYDPLTGLPNRRLASDRLHIAIEHAKRHQELVAICYLDLDRFKQINENHDFGVGDLLLTRFAERLADALRGHDTIGRVGGDEFLLLLTGLRNRHEALELIHRVMELARTPFSLRQDEQIALSASIGVALYPELDLSADELIRYADQALYRAKERGRNCYVVFDREEGFISRVRADLLQAAERALADGEFRLFYQPKLDLRSGRVWSVEALIRWRLPDGRIRPPGEFIEALSGTPLDTRVGDWVIDEALRQQCAWHAQGLRLPVSVNVSADHLLGDDFVPMLRTALQHHAMAEPHLLTLEILETSRISDFARVCRRLEECRELGVLFSLDDFGTGYSSLTYMRQLPVDVLKIDRSFVLTMLDSEADLSIVKGIIGLGRAFGRLVIAEGAETPAHIEQLKALGCDLAQGYGLSRPIPADGVMQWVTDWNRSTA</sequence>
<feature type="domain" description="PAC" evidence="2">
    <location>
        <begin position="351"/>
        <end position="403"/>
    </location>
</feature>
<reference evidence="6" key="1">
    <citation type="journal article" date="2019" name="Int. J. Syst. Evol. Microbiol.">
        <title>The Global Catalogue of Microorganisms (GCM) 10K type strain sequencing project: providing services to taxonomists for standard genome sequencing and annotation.</title>
        <authorList>
            <consortium name="The Broad Institute Genomics Platform"/>
            <consortium name="The Broad Institute Genome Sequencing Center for Infectious Disease"/>
            <person name="Wu L."/>
            <person name="Ma J."/>
        </authorList>
    </citation>
    <scope>NUCLEOTIDE SEQUENCE [LARGE SCALE GENOMIC DNA]</scope>
    <source>
        <strain evidence="6">SHR3</strain>
    </source>
</reference>
<evidence type="ECO:0000313" key="6">
    <source>
        <dbReference type="Proteomes" id="UP001595974"/>
    </source>
</evidence>
<dbReference type="PROSITE" id="PS50883">
    <property type="entry name" value="EAL"/>
    <property type="match status" value="1"/>
</dbReference>
<dbReference type="SMART" id="SM00267">
    <property type="entry name" value="GGDEF"/>
    <property type="match status" value="1"/>
</dbReference>
<evidence type="ECO:0000259" key="1">
    <source>
        <dbReference type="PROSITE" id="PS50112"/>
    </source>
</evidence>
<evidence type="ECO:0000259" key="3">
    <source>
        <dbReference type="PROSITE" id="PS50883"/>
    </source>
</evidence>
<feature type="domain" description="EAL" evidence="3">
    <location>
        <begin position="578"/>
        <end position="832"/>
    </location>
</feature>
<dbReference type="InterPro" id="IPR029787">
    <property type="entry name" value="Nucleotide_cyclase"/>
</dbReference>
<dbReference type="InterPro" id="IPR001633">
    <property type="entry name" value="EAL_dom"/>
</dbReference>
<evidence type="ECO:0000259" key="4">
    <source>
        <dbReference type="PROSITE" id="PS50887"/>
    </source>
</evidence>
<dbReference type="CDD" id="cd01948">
    <property type="entry name" value="EAL"/>
    <property type="match status" value="1"/>
</dbReference>
<dbReference type="InterPro" id="IPR013655">
    <property type="entry name" value="PAS_fold_3"/>
</dbReference>
<dbReference type="Gene3D" id="3.30.70.270">
    <property type="match status" value="1"/>
</dbReference>
<feature type="domain" description="PAS" evidence="1">
    <location>
        <begin position="174"/>
        <end position="228"/>
    </location>
</feature>
<dbReference type="Pfam" id="PF08447">
    <property type="entry name" value="PAS_3"/>
    <property type="match status" value="2"/>
</dbReference>
<dbReference type="InterPro" id="IPR052155">
    <property type="entry name" value="Biofilm_reg_signaling"/>
</dbReference>
<dbReference type="Gene3D" id="3.20.20.450">
    <property type="entry name" value="EAL domain"/>
    <property type="match status" value="1"/>
</dbReference>
<keyword evidence="6" id="KW-1185">Reference proteome</keyword>
<dbReference type="InterPro" id="IPR000014">
    <property type="entry name" value="PAS"/>
</dbReference>
<organism evidence="5 6">
    <name type="scientific">Thauera sinica</name>
    <dbReference type="NCBI Taxonomy" id="2665146"/>
    <lineage>
        <taxon>Bacteria</taxon>
        <taxon>Pseudomonadati</taxon>
        <taxon>Pseudomonadota</taxon>
        <taxon>Betaproteobacteria</taxon>
        <taxon>Rhodocyclales</taxon>
        <taxon>Zoogloeaceae</taxon>
        <taxon>Thauera</taxon>
    </lineage>
</organism>
<dbReference type="EMBL" id="JBHSOG010000101">
    <property type="protein sequence ID" value="MFC5771851.1"/>
    <property type="molecule type" value="Genomic_DNA"/>
</dbReference>
<protein>
    <submittedName>
        <fullName evidence="5">EAL domain-containing protein</fullName>
    </submittedName>
</protein>
<dbReference type="InterPro" id="IPR000700">
    <property type="entry name" value="PAS-assoc_C"/>
</dbReference>
<evidence type="ECO:0000259" key="2">
    <source>
        <dbReference type="PROSITE" id="PS50113"/>
    </source>
</evidence>
<accession>A0ABW1AY66</accession>
<feature type="domain" description="PAS" evidence="1">
    <location>
        <begin position="278"/>
        <end position="323"/>
    </location>
</feature>
<gene>
    <name evidence="5" type="ORF">ACFPTN_20930</name>
</gene>
<dbReference type="InterPro" id="IPR043128">
    <property type="entry name" value="Rev_trsase/Diguanyl_cyclase"/>
</dbReference>
<dbReference type="PROSITE" id="PS50113">
    <property type="entry name" value="PAC"/>
    <property type="match status" value="2"/>
</dbReference>
<dbReference type="CDD" id="cd01949">
    <property type="entry name" value="GGDEF"/>
    <property type="match status" value="1"/>
</dbReference>
<proteinExistence type="predicted"/>
<dbReference type="RefSeq" id="WP_096449696.1">
    <property type="nucleotide sequence ID" value="NZ_JBHSOG010000101.1"/>
</dbReference>
<comment type="caution">
    <text evidence="5">The sequence shown here is derived from an EMBL/GenBank/DDBJ whole genome shotgun (WGS) entry which is preliminary data.</text>
</comment>
<dbReference type="NCBIfam" id="TIGR00254">
    <property type="entry name" value="GGDEF"/>
    <property type="match status" value="1"/>
</dbReference>
<dbReference type="InterPro" id="IPR035919">
    <property type="entry name" value="EAL_sf"/>
</dbReference>
<dbReference type="Pfam" id="PF13426">
    <property type="entry name" value="PAS_9"/>
    <property type="match status" value="1"/>
</dbReference>
<dbReference type="Proteomes" id="UP001595974">
    <property type="component" value="Unassembled WGS sequence"/>
</dbReference>
<name>A0ABW1AY66_9RHOO</name>